<dbReference type="InterPro" id="IPR050065">
    <property type="entry name" value="GlmU-like"/>
</dbReference>
<keyword evidence="6 17" id="KW-0808">Transferase</keyword>
<comment type="similarity">
    <text evidence="4">In the N-terminal section; belongs to the N-acetylglucosamine-1-phosphate uridyltransferase family.</text>
</comment>
<evidence type="ECO:0000256" key="1">
    <source>
        <dbReference type="ARBA" id="ARBA00001946"/>
    </source>
</evidence>
<evidence type="ECO:0000256" key="4">
    <source>
        <dbReference type="ARBA" id="ARBA00007947"/>
    </source>
</evidence>
<evidence type="ECO:0000256" key="13">
    <source>
        <dbReference type="ARBA" id="ARBA00023316"/>
    </source>
</evidence>
<sequence>MKRIIIRERTLIPPFGEPARDLRVLNKPLWLLQRDLLAPYCRGALEVDSLEEAPPVNEELLVHRDNLFFNEYLIDAFIREARKTGRACRIAFARNDAAIVTHALHLQEGIRLDERHGVYVADLFYYPRGPDADPEPLVIDTLPREMGYYHIPSYMARHGDLVFQVPMRAFLSIENWVHLFLANSPFGVFSWGRIHEQLVEESWKEKIAVSLTTLAERLNPFAPPWRNHFLSCSRLVKVGKNCSIDPTAVIHGPTVIGNNVYIGAGVVITNSLIGDNVNIMQGSQVMLSVVSDRCYLPFNAGLFMTTLMENSMVAQLSCLQLCVVGRNTFIGAGNIFTDFHLLNRPIRTFHRWKGAEKPELAEVGLPVLGSAVGHNVKIGSGFVVYPARMIESNTVLLYSAPDTAIGHNVVHLAGDDEDDADASGEPRRTVYRWPHRYDPAVHDGDEEPHGPLLISMSLAQSVSARR</sequence>
<reference evidence="17 18" key="1">
    <citation type="submission" date="2007-08" db="EMBL/GenBank/DDBJ databases">
        <title>Complete sequence of Roseiflexus castenholzii DSM 13941.</title>
        <authorList>
            <consortium name="US DOE Joint Genome Institute"/>
            <person name="Copeland A."/>
            <person name="Lucas S."/>
            <person name="Lapidus A."/>
            <person name="Barry K."/>
            <person name="Glavina del Rio T."/>
            <person name="Dalin E."/>
            <person name="Tice H."/>
            <person name="Pitluck S."/>
            <person name="Thompson L.S."/>
            <person name="Brettin T."/>
            <person name="Bruce D."/>
            <person name="Detter J.C."/>
            <person name="Han C."/>
            <person name="Tapia R."/>
            <person name="Schmutz J."/>
            <person name="Larimer F."/>
            <person name="Land M."/>
            <person name="Hauser L."/>
            <person name="Kyrpides N."/>
            <person name="Mikhailova N."/>
            <person name="Bryant D.A."/>
            <person name="Hanada S."/>
            <person name="Tsukatani Y."/>
            <person name="Richardson P."/>
        </authorList>
    </citation>
    <scope>NUCLEOTIDE SEQUENCE [LARGE SCALE GENOMIC DNA]</scope>
    <source>
        <strain evidence="18">DSM 13941 / HLO8</strain>
    </source>
</reference>
<dbReference type="PANTHER" id="PTHR43584">
    <property type="entry name" value="NUCLEOTIDYL TRANSFERASE"/>
    <property type="match status" value="1"/>
</dbReference>
<protein>
    <submittedName>
        <fullName evidence="17">N-acetylglucosamine-1-phosphate uridyltransferase-like protein</fullName>
    </submittedName>
</protein>
<dbReference type="InterPro" id="IPR001451">
    <property type="entry name" value="Hexapep"/>
</dbReference>
<evidence type="ECO:0000256" key="3">
    <source>
        <dbReference type="ARBA" id="ARBA00007707"/>
    </source>
</evidence>
<dbReference type="Gene3D" id="2.160.10.10">
    <property type="entry name" value="Hexapeptide repeat proteins"/>
    <property type="match status" value="1"/>
</dbReference>
<organism evidence="17 18">
    <name type="scientific">Roseiflexus castenholzii (strain DSM 13941 / HLO8)</name>
    <dbReference type="NCBI Taxonomy" id="383372"/>
    <lineage>
        <taxon>Bacteria</taxon>
        <taxon>Bacillati</taxon>
        <taxon>Chloroflexota</taxon>
        <taxon>Chloroflexia</taxon>
        <taxon>Chloroflexales</taxon>
        <taxon>Roseiflexineae</taxon>
        <taxon>Roseiflexaceae</taxon>
        <taxon>Roseiflexus</taxon>
    </lineage>
</organism>
<dbReference type="STRING" id="383372.Rcas_0803"/>
<keyword evidence="9" id="KW-0460">Magnesium</keyword>
<dbReference type="Pfam" id="PF00132">
    <property type="entry name" value="Hexapep"/>
    <property type="match status" value="1"/>
</dbReference>
<keyword evidence="13" id="KW-0961">Cell wall biogenesis/degradation</keyword>
<keyword evidence="8" id="KW-0479">Metal-binding</keyword>
<evidence type="ECO:0000256" key="16">
    <source>
        <dbReference type="ARBA" id="ARBA00049628"/>
    </source>
</evidence>
<evidence type="ECO:0000256" key="15">
    <source>
        <dbReference type="ARBA" id="ARBA00048493"/>
    </source>
</evidence>
<dbReference type="GO" id="GO:0009252">
    <property type="term" value="P:peptidoglycan biosynthetic process"/>
    <property type="evidence" value="ECO:0007669"/>
    <property type="project" value="UniProtKB-KW"/>
</dbReference>
<dbReference type="InterPro" id="IPR011004">
    <property type="entry name" value="Trimer_LpxA-like_sf"/>
</dbReference>
<evidence type="ECO:0000256" key="8">
    <source>
        <dbReference type="ARBA" id="ARBA00022723"/>
    </source>
</evidence>
<dbReference type="eggNOG" id="COG1207">
    <property type="taxonomic scope" value="Bacteria"/>
</dbReference>
<evidence type="ECO:0000256" key="5">
    <source>
        <dbReference type="ARBA" id="ARBA00022490"/>
    </source>
</evidence>
<dbReference type="KEGG" id="rca:Rcas_0803"/>
<evidence type="ECO:0000256" key="12">
    <source>
        <dbReference type="ARBA" id="ARBA00023315"/>
    </source>
</evidence>
<comment type="catalytic activity">
    <reaction evidence="14">
        <text>alpha-D-glucosamine 1-phosphate + acetyl-CoA = N-acetyl-alpha-D-glucosamine 1-phosphate + CoA + H(+)</text>
        <dbReference type="Rhea" id="RHEA:13725"/>
        <dbReference type="ChEBI" id="CHEBI:15378"/>
        <dbReference type="ChEBI" id="CHEBI:57287"/>
        <dbReference type="ChEBI" id="CHEBI:57288"/>
        <dbReference type="ChEBI" id="CHEBI:57776"/>
        <dbReference type="ChEBI" id="CHEBI:58516"/>
        <dbReference type="EC" id="2.3.1.157"/>
    </reaction>
</comment>
<evidence type="ECO:0000256" key="2">
    <source>
        <dbReference type="ARBA" id="ARBA00004496"/>
    </source>
</evidence>
<dbReference type="GO" id="GO:0005737">
    <property type="term" value="C:cytoplasm"/>
    <property type="evidence" value="ECO:0007669"/>
    <property type="project" value="UniProtKB-SubCell"/>
</dbReference>
<keyword evidence="18" id="KW-1185">Reference proteome</keyword>
<name>A7NHH3_ROSCS</name>
<dbReference type="SUPFAM" id="SSF51161">
    <property type="entry name" value="Trimeric LpxA-like enzymes"/>
    <property type="match status" value="1"/>
</dbReference>
<dbReference type="GO" id="GO:0071555">
    <property type="term" value="P:cell wall organization"/>
    <property type="evidence" value="ECO:0007669"/>
    <property type="project" value="UniProtKB-KW"/>
</dbReference>
<proteinExistence type="inferred from homology"/>
<comment type="cofactor">
    <cofactor evidence="1">
        <name>Mg(2+)</name>
        <dbReference type="ChEBI" id="CHEBI:18420"/>
    </cofactor>
</comment>
<evidence type="ECO:0000256" key="11">
    <source>
        <dbReference type="ARBA" id="ARBA00022984"/>
    </source>
</evidence>
<comment type="subcellular location">
    <subcellularLocation>
        <location evidence="2">Cytoplasm</location>
    </subcellularLocation>
</comment>
<comment type="function">
    <text evidence="16">Catalyzes the last two sequential reactions in the de novo biosynthetic pathway for UDP-N-acetylglucosamine (UDP-GlcNAc). The C-terminal domain catalyzes the transfer of acetyl group from acetyl coenzyme A to glucosamine-1-phosphate (GlcN-1-P) to produce N-acetylglucosamine-1-phosphate (GlcNAc-1-P), which is converted into UDP-GlcNAc by the transfer of uridine 5-monophosphate (from uridine 5-triphosphate), a reaction catalyzed by the N-terminal domain.</text>
</comment>
<keyword evidence="5" id="KW-0963">Cytoplasm</keyword>
<dbReference type="GO" id="GO:0046872">
    <property type="term" value="F:metal ion binding"/>
    <property type="evidence" value="ECO:0007669"/>
    <property type="project" value="UniProtKB-KW"/>
</dbReference>
<keyword evidence="11" id="KW-0573">Peptidoglycan synthesis</keyword>
<evidence type="ECO:0000256" key="7">
    <source>
        <dbReference type="ARBA" id="ARBA00022695"/>
    </source>
</evidence>
<evidence type="ECO:0000256" key="14">
    <source>
        <dbReference type="ARBA" id="ARBA00048247"/>
    </source>
</evidence>
<keyword evidence="10" id="KW-0133">Cell shape</keyword>
<evidence type="ECO:0000313" key="17">
    <source>
        <dbReference type="EMBL" id="ABU56920.1"/>
    </source>
</evidence>
<evidence type="ECO:0000256" key="10">
    <source>
        <dbReference type="ARBA" id="ARBA00022960"/>
    </source>
</evidence>
<comment type="catalytic activity">
    <reaction evidence="15">
        <text>N-acetyl-alpha-D-glucosamine 1-phosphate + UTP + H(+) = UDP-N-acetyl-alpha-D-glucosamine + diphosphate</text>
        <dbReference type="Rhea" id="RHEA:13509"/>
        <dbReference type="ChEBI" id="CHEBI:15378"/>
        <dbReference type="ChEBI" id="CHEBI:33019"/>
        <dbReference type="ChEBI" id="CHEBI:46398"/>
        <dbReference type="ChEBI" id="CHEBI:57705"/>
        <dbReference type="ChEBI" id="CHEBI:57776"/>
        <dbReference type="EC" id="2.7.7.23"/>
    </reaction>
</comment>
<keyword evidence="12" id="KW-0012">Acyltransferase</keyword>
<dbReference type="GO" id="GO:0003977">
    <property type="term" value="F:UDP-N-acetylglucosamine diphosphorylase activity"/>
    <property type="evidence" value="ECO:0007669"/>
    <property type="project" value="UniProtKB-EC"/>
</dbReference>
<dbReference type="OrthoDB" id="9803036at2"/>
<accession>A7NHH3</accession>
<dbReference type="GO" id="GO:0008360">
    <property type="term" value="P:regulation of cell shape"/>
    <property type="evidence" value="ECO:0007669"/>
    <property type="project" value="UniProtKB-KW"/>
</dbReference>
<comment type="similarity">
    <text evidence="3">In the C-terminal section; belongs to the transferase hexapeptide repeat family.</text>
</comment>
<dbReference type="HOGENOM" id="CLU_587770_0_0_0"/>
<dbReference type="Proteomes" id="UP000000263">
    <property type="component" value="Chromosome"/>
</dbReference>
<dbReference type="RefSeq" id="WP_012119350.1">
    <property type="nucleotide sequence ID" value="NC_009767.1"/>
</dbReference>
<keyword evidence="7" id="KW-0548">Nucleotidyltransferase</keyword>
<dbReference type="PANTHER" id="PTHR43584:SF3">
    <property type="entry name" value="BIFUNCTIONAL PROTEIN GLMU"/>
    <property type="match status" value="1"/>
</dbReference>
<evidence type="ECO:0000256" key="9">
    <source>
        <dbReference type="ARBA" id="ARBA00022842"/>
    </source>
</evidence>
<dbReference type="EMBL" id="CP000804">
    <property type="protein sequence ID" value="ABU56920.1"/>
    <property type="molecule type" value="Genomic_DNA"/>
</dbReference>
<evidence type="ECO:0000313" key="18">
    <source>
        <dbReference type="Proteomes" id="UP000000263"/>
    </source>
</evidence>
<gene>
    <name evidence="17" type="ordered locus">Rcas_0803</name>
</gene>
<dbReference type="GO" id="GO:0019134">
    <property type="term" value="F:glucosamine-1-phosphate N-acetyltransferase activity"/>
    <property type="evidence" value="ECO:0007669"/>
    <property type="project" value="UniProtKB-EC"/>
</dbReference>
<dbReference type="AlphaFoldDB" id="A7NHH3"/>
<evidence type="ECO:0000256" key="6">
    <source>
        <dbReference type="ARBA" id="ARBA00022679"/>
    </source>
</evidence>